<dbReference type="EMBL" id="CP049207">
    <property type="protein sequence ID" value="QTG02886.1"/>
    <property type="molecule type" value="Genomic_DNA"/>
</dbReference>
<dbReference type="KEGG" id="arui:G6M88_21205"/>
<evidence type="ECO:0000313" key="2">
    <source>
        <dbReference type="EMBL" id="NTF39244.1"/>
    </source>
</evidence>
<keyword evidence="5" id="KW-1185">Reference proteome</keyword>
<evidence type="ECO:0000256" key="1">
    <source>
        <dbReference type="SAM" id="SignalP"/>
    </source>
</evidence>
<dbReference type="RefSeq" id="WP_065699336.1">
    <property type="nucleotide sequence ID" value="NZ_CP049207.1"/>
</dbReference>
<proteinExistence type="predicted"/>
<keyword evidence="1" id="KW-0732">Signal</keyword>
<feature type="signal peptide" evidence="1">
    <location>
        <begin position="1"/>
        <end position="29"/>
    </location>
</feature>
<protein>
    <submittedName>
        <fullName evidence="3">Uncharacterized protein</fullName>
    </submittedName>
</protein>
<accession>A0AAE7RCK5</accession>
<evidence type="ECO:0000313" key="5">
    <source>
        <dbReference type="Proteomes" id="UP000822331"/>
    </source>
</evidence>
<dbReference type="EMBL" id="JAAMCP010000012">
    <property type="protein sequence ID" value="NTF39244.1"/>
    <property type="molecule type" value="Genomic_DNA"/>
</dbReference>
<reference evidence="3" key="2">
    <citation type="submission" date="2020-02" db="EMBL/GenBank/DDBJ databases">
        <title>Unexpected conservation and global transmission of agrobacterial virulence plasmids.</title>
        <authorList>
            <person name="Weisberg A.J."/>
            <person name="Davis E.W. II"/>
            <person name="Tabima J.R."/>
            <person name="Belcher M.S."/>
            <person name="Miller M."/>
            <person name="Kuo C.-H."/>
            <person name="Loper J.E."/>
            <person name="Grunwald N.J."/>
            <person name="Putnam M.L."/>
            <person name="Chang J.H."/>
        </authorList>
    </citation>
    <scope>NUCLEOTIDE SEQUENCE</scope>
    <source>
        <strain evidence="3">W2/73</strain>
    </source>
</reference>
<feature type="chain" id="PRO_5042176570" evidence="1">
    <location>
        <begin position="30"/>
        <end position="266"/>
    </location>
</feature>
<reference evidence="2 5" key="1">
    <citation type="journal article" date="2020" name="Science">
        <title>Unexpected conservation and global transmission of agrobacterial virulence plasmids.</title>
        <authorList>
            <person name="Weisberg A.J."/>
            <person name="Davis E.W. 2nd"/>
            <person name="Tabima J."/>
            <person name="Belcher M.S."/>
            <person name="Miller M."/>
            <person name="Kuo C.H."/>
            <person name="Loper J.E."/>
            <person name="Grunwald N.J."/>
            <person name="Putnam M.L."/>
            <person name="Chang J.H."/>
        </authorList>
    </citation>
    <scope>NUCLEOTIDE SEQUENCE [LARGE SCALE GENOMIC DNA]</scope>
    <source>
        <strain evidence="2 5">A19/93</strain>
    </source>
</reference>
<sequence length="266" mass="29885">MGQFETMRLTRRSMIAVSLAAFSVRPAAAGQWRYPQPVGISAEDIAWFRHARSTWIDCESGAPAIIPDGMDEATYWDAFDNPASTALARLEKVTCAFFLHARFGPGPYTLAKPLNGRSSFEVTTEHIRLLQTTNWRSSTVDCKRPYGDFVHFEIDMARALDVPVTRSAEGYDEIGEEAESRMDVLHQEMLFVLQCYLENATMVPGNWLIPYDGWEGIILPRCEPVTTQKMDAYKVTMAEIALRGIVQSEYDLVSPKLKASADLFSI</sequence>
<dbReference type="AlphaFoldDB" id="A0AAE7RCK5"/>
<evidence type="ECO:0000313" key="4">
    <source>
        <dbReference type="Proteomes" id="UP000663912"/>
    </source>
</evidence>
<name>A0AAE7RCK5_9HYPH</name>
<evidence type="ECO:0000313" key="3">
    <source>
        <dbReference type="EMBL" id="QTG02886.1"/>
    </source>
</evidence>
<organism evidence="3 4">
    <name type="scientific">Agrobacterium rubi</name>
    <dbReference type="NCBI Taxonomy" id="28099"/>
    <lineage>
        <taxon>Bacteria</taxon>
        <taxon>Pseudomonadati</taxon>
        <taxon>Pseudomonadota</taxon>
        <taxon>Alphaproteobacteria</taxon>
        <taxon>Hyphomicrobiales</taxon>
        <taxon>Rhizobiaceae</taxon>
        <taxon>Rhizobium/Agrobacterium group</taxon>
        <taxon>Agrobacterium</taxon>
    </lineage>
</organism>
<dbReference type="Proteomes" id="UP000822331">
    <property type="component" value="Unassembled WGS sequence"/>
</dbReference>
<dbReference type="Proteomes" id="UP000663912">
    <property type="component" value="Chromosome 2"/>
</dbReference>
<gene>
    <name evidence="2" type="ORF">G6L72_21300</name>
    <name evidence="3" type="ORF">G6M88_21205</name>
</gene>